<sequence>MSSLDSDCGWLDDEKI</sequence>
<feature type="non-terminal residue" evidence="1">
    <location>
        <position position="16"/>
    </location>
</feature>
<dbReference type="Proteomes" id="UP000265520">
    <property type="component" value="Unassembled WGS sequence"/>
</dbReference>
<dbReference type="EMBL" id="LXQA010288544">
    <property type="protein sequence ID" value="MCI41154.1"/>
    <property type="molecule type" value="Genomic_DNA"/>
</dbReference>
<keyword evidence="2" id="KW-1185">Reference proteome</keyword>
<evidence type="ECO:0000313" key="2">
    <source>
        <dbReference type="Proteomes" id="UP000265520"/>
    </source>
</evidence>
<organism evidence="1 2">
    <name type="scientific">Trifolium medium</name>
    <dbReference type="NCBI Taxonomy" id="97028"/>
    <lineage>
        <taxon>Eukaryota</taxon>
        <taxon>Viridiplantae</taxon>
        <taxon>Streptophyta</taxon>
        <taxon>Embryophyta</taxon>
        <taxon>Tracheophyta</taxon>
        <taxon>Spermatophyta</taxon>
        <taxon>Magnoliopsida</taxon>
        <taxon>eudicotyledons</taxon>
        <taxon>Gunneridae</taxon>
        <taxon>Pentapetalae</taxon>
        <taxon>rosids</taxon>
        <taxon>fabids</taxon>
        <taxon>Fabales</taxon>
        <taxon>Fabaceae</taxon>
        <taxon>Papilionoideae</taxon>
        <taxon>50 kb inversion clade</taxon>
        <taxon>NPAAA clade</taxon>
        <taxon>Hologalegina</taxon>
        <taxon>IRL clade</taxon>
        <taxon>Trifolieae</taxon>
        <taxon>Trifolium</taxon>
    </lineage>
</organism>
<comment type="caution">
    <text evidence="1">The sequence shown here is derived from an EMBL/GenBank/DDBJ whole genome shotgun (WGS) entry which is preliminary data.</text>
</comment>
<evidence type="ECO:0000313" key="1">
    <source>
        <dbReference type="EMBL" id="MCI41154.1"/>
    </source>
</evidence>
<name>A0A392RYJ5_9FABA</name>
<protein>
    <submittedName>
        <fullName evidence="1">Uncharacterized protein</fullName>
    </submittedName>
</protein>
<proteinExistence type="predicted"/>
<reference evidence="1 2" key="1">
    <citation type="journal article" date="2018" name="Front. Plant Sci.">
        <title>Red Clover (Trifolium pratense) and Zigzag Clover (T. medium) - A Picture of Genomic Similarities and Differences.</title>
        <authorList>
            <person name="Dluhosova J."/>
            <person name="Istvanek J."/>
            <person name="Nedelnik J."/>
            <person name="Repkova J."/>
        </authorList>
    </citation>
    <scope>NUCLEOTIDE SEQUENCE [LARGE SCALE GENOMIC DNA]</scope>
    <source>
        <strain evidence="2">cv. 10/8</strain>
        <tissue evidence="1">Leaf</tissue>
    </source>
</reference>
<accession>A0A392RYJ5</accession>
<dbReference type="AlphaFoldDB" id="A0A392RYJ5"/>